<feature type="transmembrane region" description="Helical" evidence="2">
    <location>
        <begin position="111"/>
        <end position="138"/>
    </location>
</feature>
<reference evidence="4" key="1">
    <citation type="submission" date="2023-11" db="EMBL/GenBank/DDBJ databases">
        <authorList>
            <person name="De Vega J J."/>
            <person name="De Vega J J."/>
        </authorList>
    </citation>
    <scope>NUCLEOTIDE SEQUENCE</scope>
</reference>
<feature type="region of interest" description="Disordered" evidence="1">
    <location>
        <begin position="1"/>
        <end position="27"/>
    </location>
</feature>
<feature type="transmembrane region" description="Helical" evidence="2">
    <location>
        <begin position="227"/>
        <end position="247"/>
    </location>
</feature>
<accession>A0AAD2K0W4</accession>
<feature type="transmembrane region" description="Helical" evidence="2">
    <location>
        <begin position="267"/>
        <end position="289"/>
    </location>
</feature>
<dbReference type="EMBL" id="CAVNYO010000186">
    <property type="protein sequence ID" value="CAK5272802.1"/>
    <property type="molecule type" value="Genomic_DNA"/>
</dbReference>
<evidence type="ECO:0008006" key="6">
    <source>
        <dbReference type="Google" id="ProtNLM"/>
    </source>
</evidence>
<name>A0AAD2K0W4_9AGAR</name>
<dbReference type="EMBL" id="CAVNYO010000181">
    <property type="protein sequence ID" value="CAK5272160.1"/>
    <property type="molecule type" value="Genomic_DNA"/>
</dbReference>
<keyword evidence="5" id="KW-1185">Reference proteome</keyword>
<evidence type="ECO:0000313" key="5">
    <source>
        <dbReference type="Proteomes" id="UP001295794"/>
    </source>
</evidence>
<evidence type="ECO:0000313" key="4">
    <source>
        <dbReference type="EMBL" id="CAK5272802.1"/>
    </source>
</evidence>
<keyword evidence="2" id="KW-0812">Transmembrane</keyword>
<proteinExistence type="predicted"/>
<evidence type="ECO:0000313" key="3">
    <source>
        <dbReference type="EMBL" id="CAK5272160.1"/>
    </source>
</evidence>
<dbReference type="AlphaFoldDB" id="A0AAD2K0W4"/>
<keyword evidence="2" id="KW-1133">Transmembrane helix</keyword>
<comment type="caution">
    <text evidence="4">The sequence shown here is derived from an EMBL/GenBank/DDBJ whole genome shotgun (WGS) entry which is preliminary data.</text>
</comment>
<protein>
    <recommendedName>
        <fullName evidence="6">Integral membrane protein</fullName>
    </recommendedName>
</protein>
<evidence type="ECO:0000256" key="1">
    <source>
        <dbReference type="SAM" id="MobiDB-lite"/>
    </source>
</evidence>
<evidence type="ECO:0000256" key="2">
    <source>
        <dbReference type="SAM" id="Phobius"/>
    </source>
</evidence>
<feature type="compositionally biased region" description="Basic and acidic residues" evidence="1">
    <location>
        <begin position="10"/>
        <end position="27"/>
    </location>
</feature>
<feature type="region of interest" description="Disordered" evidence="1">
    <location>
        <begin position="56"/>
        <end position="93"/>
    </location>
</feature>
<keyword evidence="2" id="KW-0472">Membrane</keyword>
<sequence>MSSHSSVPQVDRDLEAQERAQEPSAEYHGRWHVALHPSVKKNTPRGALPFLHPTHATLTSSTGDKLRWTSRDHRKNRHVVSNPRSGQPRQAKDDGMWTKFARMRRVEYWNISWWVAMAFTSGSIVWVINGFIVFLPFVNSHVGKDMVGGGWSAWIGATIFEFGGILAMWEAWNRGDSSDFGWGVDQMLQTADLKRPGSLRSDHGEPPMPEKKRWIWFSLEGKYFHEIGFLAAFVQYWAATIFWISGFTGLPAIQDAITSNTGLLDGVYWTPQVIGGTGFIISSCVSHLLPKSLTKRRSSKNATDDRSTKEMVPSGPEFAGVADRLLEPGWWGGIHFMRSAWLRTEQQHQTGIPELMFHVLGWMGLLDRESDTV</sequence>
<gene>
    <name evidence="3" type="ORF">MYCIT1_LOCUS17726</name>
    <name evidence="4" type="ORF">MYCIT1_LOCUS18705</name>
</gene>
<feature type="transmembrane region" description="Helical" evidence="2">
    <location>
        <begin position="150"/>
        <end position="169"/>
    </location>
</feature>
<organism evidence="4 5">
    <name type="scientific">Mycena citricolor</name>
    <dbReference type="NCBI Taxonomy" id="2018698"/>
    <lineage>
        <taxon>Eukaryota</taxon>
        <taxon>Fungi</taxon>
        <taxon>Dikarya</taxon>
        <taxon>Basidiomycota</taxon>
        <taxon>Agaricomycotina</taxon>
        <taxon>Agaricomycetes</taxon>
        <taxon>Agaricomycetidae</taxon>
        <taxon>Agaricales</taxon>
        <taxon>Marasmiineae</taxon>
        <taxon>Mycenaceae</taxon>
        <taxon>Mycena</taxon>
    </lineage>
</organism>
<dbReference type="Proteomes" id="UP001295794">
    <property type="component" value="Unassembled WGS sequence"/>
</dbReference>